<dbReference type="EMBL" id="UZAH01034015">
    <property type="protein sequence ID" value="VDP32774.1"/>
    <property type="molecule type" value="Genomic_DNA"/>
</dbReference>
<evidence type="ECO:0000256" key="1">
    <source>
        <dbReference type="SAM" id="Phobius"/>
    </source>
</evidence>
<keyword evidence="1" id="KW-0812">Transmembrane</keyword>
<reference evidence="4" key="2">
    <citation type="submission" date="2019-09" db="UniProtKB">
        <authorList>
            <consortium name="WormBaseParasite"/>
        </authorList>
    </citation>
    <scope>IDENTIFICATION</scope>
</reference>
<name>A0A183GIK4_HELPZ</name>
<organism evidence="3 4">
    <name type="scientific">Heligmosomoides polygyrus</name>
    <name type="common">Parasitic roundworm</name>
    <dbReference type="NCBI Taxonomy" id="6339"/>
    <lineage>
        <taxon>Eukaryota</taxon>
        <taxon>Metazoa</taxon>
        <taxon>Ecdysozoa</taxon>
        <taxon>Nematoda</taxon>
        <taxon>Chromadorea</taxon>
        <taxon>Rhabditida</taxon>
        <taxon>Rhabditina</taxon>
        <taxon>Rhabditomorpha</taxon>
        <taxon>Strongyloidea</taxon>
        <taxon>Heligmosomidae</taxon>
        <taxon>Heligmosomoides</taxon>
    </lineage>
</organism>
<accession>A0A3P8DLF6</accession>
<reference evidence="2 3" key="1">
    <citation type="submission" date="2018-11" db="EMBL/GenBank/DDBJ databases">
        <authorList>
            <consortium name="Pathogen Informatics"/>
        </authorList>
    </citation>
    <scope>NUCLEOTIDE SEQUENCE [LARGE SCALE GENOMIC DNA]</scope>
</reference>
<dbReference type="Proteomes" id="UP000050761">
    <property type="component" value="Unassembled WGS sequence"/>
</dbReference>
<accession>A0A183GIK4</accession>
<gene>
    <name evidence="2" type="ORF">HPBE_LOCUS22468</name>
</gene>
<dbReference type="WBParaSite" id="HPBE_0002246901-mRNA-1">
    <property type="protein sequence ID" value="HPBE_0002246901-mRNA-1"/>
    <property type="gene ID" value="HPBE_0002246901"/>
</dbReference>
<keyword evidence="1" id="KW-1133">Transmembrane helix</keyword>
<keyword evidence="1" id="KW-0472">Membrane</keyword>
<feature type="transmembrane region" description="Helical" evidence="1">
    <location>
        <begin position="33"/>
        <end position="53"/>
    </location>
</feature>
<evidence type="ECO:0000313" key="4">
    <source>
        <dbReference type="WBParaSite" id="HPBE_0002246901-mRNA-1"/>
    </source>
</evidence>
<proteinExistence type="predicted"/>
<keyword evidence="3" id="KW-1185">Reference proteome</keyword>
<dbReference type="AlphaFoldDB" id="A0A183GIK4"/>
<sequence>MPLTLMELDLVTSVARYSVFFLRVQSEPKSLQAITPGLLLSFAFVFACEHYVISIKQRPRDRLLKISCDGIHYDNKE</sequence>
<evidence type="ECO:0000313" key="2">
    <source>
        <dbReference type="EMBL" id="VDP32774.1"/>
    </source>
</evidence>
<evidence type="ECO:0000313" key="3">
    <source>
        <dbReference type="Proteomes" id="UP000050761"/>
    </source>
</evidence>
<protein>
    <submittedName>
        <fullName evidence="4">Secreted protein</fullName>
    </submittedName>
</protein>